<sequence length="120" mass="13561">MKAFEFSYTGGSSHEDFNPLLARSARDPSKYKNETVQQRFVGWRSGWRYLICELQGHHEAKPTATPSSEFAPPGATGEDLYRRYVNGANIHSNRFPSWGELTPETQRLWTEAALAGKSQP</sequence>
<accession>A0AB74UKA7</accession>
<protein>
    <submittedName>
        <fullName evidence="1">Uncharacterized protein</fullName>
    </submittedName>
</protein>
<organism evidence="1">
    <name type="scientific">Caulobacter phage BL57</name>
    <dbReference type="NCBI Taxonomy" id="3348355"/>
    <lineage>
        <taxon>Viruses</taxon>
    </lineage>
</organism>
<dbReference type="EMBL" id="PQ287320">
    <property type="protein sequence ID" value="XHV10505.1"/>
    <property type="molecule type" value="Genomic_DNA"/>
</dbReference>
<name>A0AB74UKA7_9VIRU</name>
<proteinExistence type="predicted"/>
<evidence type="ECO:0000313" key="1">
    <source>
        <dbReference type="EMBL" id="XHV10505.1"/>
    </source>
</evidence>
<reference evidence="1" key="1">
    <citation type="submission" date="2024-10" db="EMBL/GenBank/DDBJ databases">
        <title>Genetic diversity among independent isolates of the Dolichocephalovirinae subfamily.</title>
        <authorList>
            <person name="Ely B."/>
            <person name="Thomas Q."/>
            <person name="Mohammadi T."/>
        </authorList>
    </citation>
    <scope>NUCLEOTIDE SEQUENCE</scope>
</reference>
<gene>
    <name evidence="1" type="ORF">BL57_033</name>
</gene>